<keyword evidence="7" id="KW-1185">Reference proteome</keyword>
<dbReference type="PROSITE" id="PS51007">
    <property type="entry name" value="CYTC"/>
    <property type="match status" value="1"/>
</dbReference>
<evidence type="ECO:0000256" key="3">
    <source>
        <dbReference type="ARBA" id="ARBA00023004"/>
    </source>
</evidence>
<gene>
    <name evidence="6" type="ORF">JI748_09655</name>
</gene>
<keyword evidence="3 4" id="KW-0408">Iron</keyword>
<dbReference type="RefSeq" id="WP_201629933.1">
    <property type="nucleotide sequence ID" value="NZ_CP068046.1"/>
</dbReference>
<dbReference type="SUPFAM" id="SSF46626">
    <property type="entry name" value="Cytochrome c"/>
    <property type="match status" value="1"/>
</dbReference>
<evidence type="ECO:0000256" key="1">
    <source>
        <dbReference type="ARBA" id="ARBA00022617"/>
    </source>
</evidence>
<proteinExistence type="predicted"/>
<evidence type="ECO:0000259" key="5">
    <source>
        <dbReference type="PROSITE" id="PS51007"/>
    </source>
</evidence>
<evidence type="ECO:0000256" key="4">
    <source>
        <dbReference type="PROSITE-ProRule" id="PRU00433"/>
    </source>
</evidence>
<keyword evidence="1 4" id="KW-0349">Heme</keyword>
<keyword evidence="2 4" id="KW-0479">Metal-binding</keyword>
<reference evidence="6 7" key="1">
    <citation type="submission" date="2021-01" db="EMBL/GenBank/DDBJ databases">
        <title>Genome seq and assembly of Devosia sp. LEGU1.</title>
        <authorList>
            <person name="Chhetri G."/>
        </authorList>
    </citation>
    <scope>NUCLEOTIDE SEQUENCE [LARGE SCALE GENOMIC DNA]</scope>
    <source>
        <strain evidence="6 7">LEGU1</strain>
    </source>
</reference>
<name>A0ABX7C1J9_9HYPH</name>
<dbReference type="InterPro" id="IPR036909">
    <property type="entry name" value="Cyt_c-like_dom_sf"/>
</dbReference>
<sequence length="64" mass="6443">MGAEAQAPAAEPVSAELLSQGEALFAGNCKSCHGSTGGGFVGPKLVGNQRLANAEFVLRQITKG</sequence>
<dbReference type="InterPro" id="IPR009056">
    <property type="entry name" value="Cyt_c-like_dom"/>
</dbReference>
<feature type="domain" description="Cytochrome c" evidence="5">
    <location>
        <begin position="16"/>
        <end position="64"/>
    </location>
</feature>
<dbReference type="EMBL" id="CP068046">
    <property type="protein sequence ID" value="QQR38063.1"/>
    <property type="molecule type" value="Genomic_DNA"/>
</dbReference>
<organism evidence="6 7">
    <name type="scientific">Devosia rhizoryzae</name>
    <dbReference type="NCBI Taxonomy" id="2774137"/>
    <lineage>
        <taxon>Bacteria</taxon>
        <taxon>Pseudomonadati</taxon>
        <taxon>Pseudomonadota</taxon>
        <taxon>Alphaproteobacteria</taxon>
        <taxon>Hyphomicrobiales</taxon>
        <taxon>Devosiaceae</taxon>
        <taxon>Devosia</taxon>
    </lineage>
</organism>
<dbReference type="Pfam" id="PF13442">
    <property type="entry name" value="Cytochrome_CBB3"/>
    <property type="match status" value="1"/>
</dbReference>
<evidence type="ECO:0000256" key="2">
    <source>
        <dbReference type="ARBA" id="ARBA00022723"/>
    </source>
</evidence>
<protein>
    <submittedName>
        <fullName evidence="6">C-type cytochrome</fullName>
    </submittedName>
</protein>
<evidence type="ECO:0000313" key="7">
    <source>
        <dbReference type="Proteomes" id="UP000595857"/>
    </source>
</evidence>
<accession>A0ABX7C1J9</accession>
<dbReference type="Proteomes" id="UP000595857">
    <property type="component" value="Chromosome"/>
</dbReference>
<evidence type="ECO:0000313" key="6">
    <source>
        <dbReference type="EMBL" id="QQR38063.1"/>
    </source>
</evidence>
<dbReference type="Gene3D" id="1.10.760.10">
    <property type="entry name" value="Cytochrome c-like domain"/>
    <property type="match status" value="1"/>
</dbReference>